<organism evidence="5 6">
    <name type="scientific">Anabaenopsis elenkinii CCIBt3563</name>
    <dbReference type="NCBI Taxonomy" id="2779889"/>
    <lineage>
        <taxon>Bacteria</taxon>
        <taxon>Bacillati</taxon>
        <taxon>Cyanobacteriota</taxon>
        <taxon>Cyanophyceae</taxon>
        <taxon>Nostocales</taxon>
        <taxon>Nodulariaceae</taxon>
        <taxon>Anabaenopsis</taxon>
    </lineage>
</organism>
<proteinExistence type="predicted"/>
<dbReference type="Gene3D" id="3.30.1360.70">
    <property type="entry name" value="Arginyl tRNA synthetase N-terminal domain"/>
    <property type="match status" value="1"/>
</dbReference>
<dbReference type="Pfam" id="PF05746">
    <property type="entry name" value="DALR_1"/>
    <property type="match status" value="1"/>
</dbReference>
<accession>A0A7S6RH46</accession>
<keyword evidence="6" id="KW-1185">Reference proteome</keyword>
<evidence type="ECO:0000259" key="4">
    <source>
        <dbReference type="SMART" id="SM00836"/>
    </source>
</evidence>
<dbReference type="SMART" id="SM00836">
    <property type="entry name" value="DALR_1"/>
    <property type="match status" value="1"/>
</dbReference>
<evidence type="ECO:0000256" key="2">
    <source>
        <dbReference type="ARBA" id="ARBA00022741"/>
    </source>
</evidence>
<dbReference type="SUPFAM" id="SSF47323">
    <property type="entry name" value="Anticodon-binding domain of a subclass of class I aminoacyl-tRNA synthetases"/>
    <property type="match status" value="1"/>
</dbReference>
<dbReference type="GO" id="GO:0016740">
    <property type="term" value="F:transferase activity"/>
    <property type="evidence" value="ECO:0007669"/>
    <property type="project" value="UniProtKB-KW"/>
</dbReference>
<evidence type="ECO:0000256" key="3">
    <source>
        <dbReference type="ARBA" id="ARBA00022840"/>
    </source>
</evidence>
<gene>
    <name evidence="5" type="ORF">IM676_09100</name>
</gene>
<sequence>MIVVKFTDSSSKIHQILCYSHFFASSLDFYLRVDDENIQICYGYPVSTSVYSSNLLVGTEISIKALIYRYILYILSLCNFSGEFLPIASRKFPLYQGKDDSRVLYISGLALQLAKSDHQTTMDIASEITSGLSAMGGGVFKVETIPPGWIHLELTDRFLAAWLQNLVVTSLGGCGEMEKGKITLLKPSSLFMIQYAHARCYSLVRLADHEGLIKLKEPHQPNLTSLVAVENIPWLNHEEKLRFTHPAEGRLISKLVEAVDCLESSGTHNWGKVALDLSQAFEAFWCRCRIWGEVKIASPQLAQGRVGLIMATQSVLRCLLVDKLGVFAPVEL</sequence>
<dbReference type="KEGG" id="aee:IM676_09100"/>
<reference evidence="6" key="1">
    <citation type="submission" date="2020-10" db="EMBL/GenBank/DDBJ databases">
        <title>Genome-based taxonomic classification of the species Anabaenopsis elenkinii.</title>
        <authorList>
            <person name="Delbaje E."/>
            <person name="Andreote A.P.D."/>
            <person name="Pellegrinetti T.A."/>
            <person name="Cruz R.B."/>
            <person name="Branco L.H.Z."/>
            <person name="Fiore M.F."/>
        </authorList>
    </citation>
    <scope>NUCLEOTIDE SEQUENCE [LARGE SCALE GENOMIC DNA]</scope>
    <source>
        <strain evidence="6">CCIBt3563</strain>
    </source>
</reference>
<dbReference type="Proteomes" id="UP000593846">
    <property type="component" value="Chromosome"/>
</dbReference>
<keyword evidence="3" id="KW-0067">ATP-binding</keyword>
<keyword evidence="1" id="KW-0436">Ligase</keyword>
<dbReference type="GO" id="GO:0006420">
    <property type="term" value="P:arginyl-tRNA aminoacylation"/>
    <property type="evidence" value="ECO:0007669"/>
    <property type="project" value="InterPro"/>
</dbReference>
<evidence type="ECO:0000313" key="6">
    <source>
        <dbReference type="Proteomes" id="UP000593846"/>
    </source>
</evidence>
<keyword evidence="2" id="KW-0547">Nucleotide-binding</keyword>
<feature type="domain" description="DALR anticodon binding" evidence="4">
    <location>
        <begin position="193"/>
        <end position="332"/>
    </location>
</feature>
<dbReference type="AlphaFoldDB" id="A0A7S6RH46"/>
<evidence type="ECO:0000313" key="5">
    <source>
        <dbReference type="EMBL" id="QOV24362.1"/>
    </source>
</evidence>
<dbReference type="GO" id="GO:0005737">
    <property type="term" value="C:cytoplasm"/>
    <property type="evidence" value="ECO:0007669"/>
    <property type="project" value="InterPro"/>
</dbReference>
<dbReference type="InterPro" id="IPR036695">
    <property type="entry name" value="Arg-tRNA-synth_N_sf"/>
</dbReference>
<dbReference type="GO" id="GO:0004814">
    <property type="term" value="F:arginine-tRNA ligase activity"/>
    <property type="evidence" value="ECO:0007669"/>
    <property type="project" value="InterPro"/>
</dbReference>
<protein>
    <submittedName>
        <fullName evidence="5">Glutamate acetyltransferase</fullName>
    </submittedName>
</protein>
<dbReference type="GO" id="GO:0005524">
    <property type="term" value="F:ATP binding"/>
    <property type="evidence" value="ECO:0007669"/>
    <property type="project" value="UniProtKB-KW"/>
</dbReference>
<evidence type="ECO:0000256" key="1">
    <source>
        <dbReference type="ARBA" id="ARBA00022598"/>
    </source>
</evidence>
<name>A0A7S6RH46_9CYAN</name>
<dbReference type="EMBL" id="CP063311">
    <property type="protein sequence ID" value="QOV24362.1"/>
    <property type="molecule type" value="Genomic_DNA"/>
</dbReference>
<keyword evidence="5" id="KW-0808">Transferase</keyword>
<dbReference type="Gene3D" id="1.10.730.10">
    <property type="entry name" value="Isoleucyl-tRNA Synthetase, Domain 1"/>
    <property type="match status" value="1"/>
</dbReference>
<dbReference type="InterPro" id="IPR009080">
    <property type="entry name" value="tRNAsynth_Ia_anticodon-bd"/>
</dbReference>
<dbReference type="InterPro" id="IPR008909">
    <property type="entry name" value="DALR_anticod-bd"/>
</dbReference>